<organism evidence="2 3">
    <name type="scientific">Dipteronia sinensis</name>
    <dbReference type="NCBI Taxonomy" id="43782"/>
    <lineage>
        <taxon>Eukaryota</taxon>
        <taxon>Viridiplantae</taxon>
        <taxon>Streptophyta</taxon>
        <taxon>Embryophyta</taxon>
        <taxon>Tracheophyta</taxon>
        <taxon>Spermatophyta</taxon>
        <taxon>Magnoliopsida</taxon>
        <taxon>eudicotyledons</taxon>
        <taxon>Gunneridae</taxon>
        <taxon>Pentapetalae</taxon>
        <taxon>rosids</taxon>
        <taxon>malvids</taxon>
        <taxon>Sapindales</taxon>
        <taxon>Sapindaceae</taxon>
        <taxon>Hippocastanoideae</taxon>
        <taxon>Acereae</taxon>
        <taxon>Dipteronia</taxon>
    </lineage>
</organism>
<dbReference type="AlphaFoldDB" id="A0AAE0AEY3"/>
<comment type="caution">
    <text evidence="2">The sequence shown here is derived from an EMBL/GenBank/DDBJ whole genome shotgun (WGS) entry which is preliminary data.</text>
</comment>
<gene>
    <name evidence="2" type="ORF">Dsin_017376</name>
</gene>
<keyword evidence="3" id="KW-1185">Reference proteome</keyword>
<reference evidence="2" key="1">
    <citation type="journal article" date="2023" name="Plant J.">
        <title>Genome sequences and population genomics provide insights into the demographic history, inbreeding, and mutation load of two 'living fossil' tree species of Dipteronia.</title>
        <authorList>
            <person name="Feng Y."/>
            <person name="Comes H.P."/>
            <person name="Chen J."/>
            <person name="Zhu S."/>
            <person name="Lu R."/>
            <person name="Zhang X."/>
            <person name="Li P."/>
            <person name="Qiu J."/>
            <person name="Olsen K.M."/>
            <person name="Qiu Y."/>
        </authorList>
    </citation>
    <scope>NUCLEOTIDE SEQUENCE</scope>
    <source>
        <strain evidence="2">NBL</strain>
    </source>
</reference>
<proteinExistence type="predicted"/>
<accession>A0AAE0AEY3</accession>
<evidence type="ECO:0000313" key="2">
    <source>
        <dbReference type="EMBL" id="KAK3212670.1"/>
    </source>
</evidence>
<evidence type="ECO:0000313" key="3">
    <source>
        <dbReference type="Proteomes" id="UP001281410"/>
    </source>
</evidence>
<feature type="region of interest" description="Disordered" evidence="1">
    <location>
        <begin position="1"/>
        <end position="24"/>
    </location>
</feature>
<feature type="compositionally biased region" description="Basic and acidic residues" evidence="1">
    <location>
        <begin position="1"/>
        <end position="21"/>
    </location>
</feature>
<evidence type="ECO:0000256" key="1">
    <source>
        <dbReference type="SAM" id="MobiDB-lite"/>
    </source>
</evidence>
<name>A0AAE0AEY3_9ROSI</name>
<dbReference type="EMBL" id="JANJYJ010000005">
    <property type="protein sequence ID" value="KAK3212670.1"/>
    <property type="molecule type" value="Genomic_DNA"/>
</dbReference>
<dbReference type="Proteomes" id="UP001281410">
    <property type="component" value="Unassembled WGS sequence"/>
</dbReference>
<protein>
    <submittedName>
        <fullName evidence="2">Uncharacterized protein</fullName>
    </submittedName>
</protein>
<sequence>GYGGKEREKGGKKGREKERKGFGGTKSFFGCAKSFFGNPSSVNVSLSRLSLLSLMLILNTTKLGKQMNLLSIDNHQVFLLCYTFRWRTLLLAFVGRL</sequence>
<feature type="non-terminal residue" evidence="2">
    <location>
        <position position="1"/>
    </location>
</feature>